<feature type="domain" description="U-box" evidence="9">
    <location>
        <begin position="242"/>
        <end position="316"/>
    </location>
</feature>
<dbReference type="Pfam" id="PF25368">
    <property type="entry name" value="PUB10_N"/>
    <property type="match status" value="1"/>
</dbReference>
<dbReference type="PROSITE" id="PS51698">
    <property type="entry name" value="U_BOX"/>
    <property type="match status" value="1"/>
</dbReference>
<evidence type="ECO:0000256" key="7">
    <source>
        <dbReference type="ARBA" id="ARBA00022786"/>
    </source>
</evidence>
<dbReference type="SUPFAM" id="SSF48371">
    <property type="entry name" value="ARM repeat"/>
    <property type="match status" value="1"/>
</dbReference>
<protein>
    <recommendedName>
        <fullName evidence="4">RING-type E3 ubiquitin transferase</fullName>
        <ecNumber evidence="4">2.3.2.27</ecNumber>
    </recommendedName>
</protein>
<dbReference type="PANTHER" id="PTHR23315:SF111">
    <property type="entry name" value="U-BOX DOMAIN-CONTAINING PROTEIN 14"/>
    <property type="match status" value="1"/>
</dbReference>
<dbReference type="InterPro" id="IPR000225">
    <property type="entry name" value="Armadillo"/>
</dbReference>
<accession>A0A438ILQ5</accession>
<comment type="caution">
    <text evidence="10">The sequence shown here is derived from an EMBL/GenBank/DDBJ whole genome shotgun (WGS) entry which is preliminary data.</text>
</comment>
<dbReference type="Pfam" id="PF25598">
    <property type="entry name" value="ARM_PUB"/>
    <property type="match status" value="1"/>
</dbReference>
<dbReference type="FunFam" id="1.25.10.10:FF:000082">
    <property type="entry name" value="RING-type E3 ubiquitin transferase"/>
    <property type="match status" value="1"/>
</dbReference>
<keyword evidence="7" id="KW-0833">Ubl conjugation pathway</keyword>
<dbReference type="Gene3D" id="1.25.10.10">
    <property type="entry name" value="Leucine-rich Repeat Variant"/>
    <property type="match status" value="1"/>
</dbReference>
<evidence type="ECO:0000256" key="4">
    <source>
        <dbReference type="ARBA" id="ARBA00012483"/>
    </source>
</evidence>
<dbReference type="InterPro" id="IPR058678">
    <property type="entry name" value="ARM_PUB"/>
</dbReference>
<evidence type="ECO:0000256" key="6">
    <source>
        <dbReference type="ARBA" id="ARBA00022737"/>
    </source>
</evidence>
<dbReference type="Gene3D" id="3.30.40.10">
    <property type="entry name" value="Zinc/RING finger domain, C3HC4 (zinc finger)"/>
    <property type="match status" value="1"/>
</dbReference>
<dbReference type="InterPro" id="IPR016024">
    <property type="entry name" value="ARM-type_fold"/>
</dbReference>
<dbReference type="InterPro" id="IPR057623">
    <property type="entry name" value="PUB12-19-like_N"/>
</dbReference>
<dbReference type="Gene3D" id="1.20.930.20">
    <property type="entry name" value="Adaptor protein Cbl, N-terminal domain"/>
    <property type="match status" value="1"/>
</dbReference>
<evidence type="ECO:0000256" key="5">
    <source>
        <dbReference type="ARBA" id="ARBA00022679"/>
    </source>
</evidence>
<dbReference type="InterPro" id="IPR045210">
    <property type="entry name" value="RING-Ubox_PUB"/>
</dbReference>
<comment type="pathway">
    <text evidence="3">Protein modification; protein ubiquitination.</text>
</comment>
<dbReference type="AlphaFoldDB" id="A0A438ILQ5"/>
<evidence type="ECO:0000256" key="1">
    <source>
        <dbReference type="ARBA" id="ARBA00000900"/>
    </source>
</evidence>
<dbReference type="InterPro" id="IPR011989">
    <property type="entry name" value="ARM-like"/>
</dbReference>
<dbReference type="SMART" id="SM00504">
    <property type="entry name" value="Ubox"/>
    <property type="match status" value="1"/>
</dbReference>
<dbReference type="Pfam" id="PF04564">
    <property type="entry name" value="U-box"/>
    <property type="match status" value="1"/>
</dbReference>
<dbReference type="FunFam" id="3.30.40.10:FF:000181">
    <property type="entry name" value="RING-type E3 ubiquitin transferase"/>
    <property type="match status" value="1"/>
</dbReference>
<evidence type="ECO:0000313" key="10">
    <source>
        <dbReference type="EMBL" id="RVW97639.1"/>
    </source>
</evidence>
<dbReference type="InterPro" id="IPR036537">
    <property type="entry name" value="Adaptor_Cbl_N_dom_sf"/>
</dbReference>
<dbReference type="PANTHER" id="PTHR23315">
    <property type="entry name" value="U BOX DOMAIN-CONTAINING"/>
    <property type="match status" value="1"/>
</dbReference>
<gene>
    <name evidence="10" type="primary">PUB14_1</name>
    <name evidence="10" type="ORF">CK203_027969</name>
</gene>
<dbReference type="UniPathway" id="UPA00143"/>
<evidence type="ECO:0000256" key="2">
    <source>
        <dbReference type="ARBA" id="ARBA00003861"/>
    </source>
</evidence>
<dbReference type="FunFam" id="1.20.930.20:FF:000002">
    <property type="entry name" value="RING-type E3 ubiquitin transferase"/>
    <property type="match status" value="1"/>
</dbReference>
<dbReference type="SUPFAM" id="SSF57850">
    <property type="entry name" value="RING/U-box"/>
    <property type="match status" value="1"/>
</dbReference>
<dbReference type="InterPro" id="IPR013083">
    <property type="entry name" value="Znf_RING/FYVE/PHD"/>
</dbReference>
<evidence type="ECO:0000256" key="3">
    <source>
        <dbReference type="ARBA" id="ARBA00004906"/>
    </source>
</evidence>
<dbReference type="EMBL" id="QGNW01000098">
    <property type="protein sequence ID" value="RVW97639.1"/>
    <property type="molecule type" value="Genomic_DNA"/>
</dbReference>
<dbReference type="PROSITE" id="PS50176">
    <property type="entry name" value="ARM_REPEAT"/>
    <property type="match status" value="2"/>
</dbReference>
<evidence type="ECO:0000313" key="11">
    <source>
        <dbReference type="Proteomes" id="UP000288805"/>
    </source>
</evidence>
<comment type="function">
    <text evidence="2">Functions as an E3 ubiquitin ligase.</text>
</comment>
<name>A0A438ILQ5_VITVI</name>
<dbReference type="GO" id="GO:0007166">
    <property type="term" value="P:cell surface receptor signaling pathway"/>
    <property type="evidence" value="ECO:0007669"/>
    <property type="project" value="InterPro"/>
</dbReference>
<dbReference type="InterPro" id="IPR003613">
    <property type="entry name" value="Ubox_domain"/>
</dbReference>
<dbReference type="GO" id="GO:0016567">
    <property type="term" value="P:protein ubiquitination"/>
    <property type="evidence" value="ECO:0007669"/>
    <property type="project" value="UniProtKB-UniPathway"/>
</dbReference>
<dbReference type="Proteomes" id="UP000288805">
    <property type="component" value="Unassembled WGS sequence"/>
</dbReference>
<dbReference type="CDD" id="cd16664">
    <property type="entry name" value="RING-Ubox_PUB"/>
    <property type="match status" value="1"/>
</dbReference>
<proteinExistence type="predicted"/>
<evidence type="ECO:0000259" key="9">
    <source>
        <dbReference type="PROSITE" id="PS51698"/>
    </source>
</evidence>
<organism evidence="10 11">
    <name type="scientific">Vitis vinifera</name>
    <name type="common">Grape</name>
    <dbReference type="NCBI Taxonomy" id="29760"/>
    <lineage>
        <taxon>Eukaryota</taxon>
        <taxon>Viridiplantae</taxon>
        <taxon>Streptophyta</taxon>
        <taxon>Embryophyta</taxon>
        <taxon>Tracheophyta</taxon>
        <taxon>Spermatophyta</taxon>
        <taxon>Magnoliopsida</taxon>
        <taxon>eudicotyledons</taxon>
        <taxon>Gunneridae</taxon>
        <taxon>Pentapetalae</taxon>
        <taxon>rosids</taxon>
        <taxon>Vitales</taxon>
        <taxon>Vitaceae</taxon>
        <taxon>Viteae</taxon>
        <taxon>Vitis</taxon>
    </lineage>
</organism>
<dbReference type="SMART" id="SM00185">
    <property type="entry name" value="ARM"/>
    <property type="match status" value="5"/>
</dbReference>
<keyword evidence="6" id="KW-0677">Repeat</keyword>
<dbReference type="EC" id="2.3.2.27" evidence="4"/>
<feature type="repeat" description="ARM" evidence="8">
    <location>
        <begin position="381"/>
        <end position="423"/>
    </location>
</feature>
<keyword evidence="5" id="KW-0808">Transferase</keyword>
<feature type="repeat" description="ARM" evidence="8">
    <location>
        <begin position="422"/>
        <end position="463"/>
    </location>
</feature>
<evidence type="ECO:0000256" key="8">
    <source>
        <dbReference type="PROSITE-ProRule" id="PRU00259"/>
    </source>
</evidence>
<comment type="catalytic activity">
    <reaction evidence="1">
        <text>S-ubiquitinyl-[E2 ubiquitin-conjugating enzyme]-L-cysteine + [acceptor protein]-L-lysine = [E2 ubiquitin-conjugating enzyme]-L-cysteine + N(6)-ubiquitinyl-[acceptor protein]-L-lysine.</text>
        <dbReference type="EC" id="2.3.2.27"/>
    </reaction>
</comment>
<dbReference type="GO" id="GO:0061630">
    <property type="term" value="F:ubiquitin protein ligase activity"/>
    <property type="evidence" value="ECO:0007669"/>
    <property type="project" value="UniProtKB-EC"/>
</dbReference>
<sequence length="623" mass="68598">MSPTKDSNKISVLNQLLAVVKEISGLPECRNTTKKMYYNLVRRVKLLSPLFEELKDSEEELEDSEIRAFELLRVALDSAMDLLKLVNEGSLQRDKIADKFCQMTDQIEASLSSIPYDKLNVSEEVQEQIELVHAQFKRAKGRTDSPDLQLDRDLEIAQKEKDPDPEILRRLSENLQLRTINDLKKESLALHEMVISSSVDPGDCFAKMSSLLRKLKDYVLTINPEADTSEGEKGFIKHRSPVIPDDFRCPISLELMRDPVIVSTGQTYERSCIQKWLDAGHKTCPKTQQTLLHTALTPNYVLKSLIALWCESNGIELPKNQDNCRNKKTGKFVSDCDRPAIHALLQKLLDGNPEIQRAAAGELRLLAKRNADNRVCIAEAGAIPRLVELLSSTDPRTQEHAVTALLNLSINEANKGSIVISGAIPDIVDVLKTGSMEARENAAATLFSLSVIDENKVIIGAAGAIPALIDLLCQGTPRGKKDAATAIFNLAIYQGNKVRAVRAGIVVPLMRFLKDAGGGMVDEALAILAILASHQEGKLAIGQAEPFPVLVEVIKTGSPRNRENAAAVLWSLCTGDAQHLKIARELGAEEALKELSENGTDRAKRKAGNILELLQRVEVVVDP</sequence>
<reference evidence="10 11" key="1">
    <citation type="journal article" date="2018" name="PLoS Genet.">
        <title>Population sequencing reveals clonal diversity and ancestral inbreeding in the grapevine cultivar Chardonnay.</title>
        <authorList>
            <person name="Roach M.J."/>
            <person name="Johnson D.L."/>
            <person name="Bohlmann J."/>
            <person name="van Vuuren H.J."/>
            <person name="Jones S.J."/>
            <person name="Pretorius I.S."/>
            <person name="Schmidt S.A."/>
            <person name="Borneman A.R."/>
        </authorList>
    </citation>
    <scope>NUCLEOTIDE SEQUENCE [LARGE SCALE GENOMIC DNA]</scope>
    <source>
        <strain evidence="11">cv. Chardonnay</strain>
        <tissue evidence="10">Leaf</tissue>
    </source>
</reference>